<dbReference type="SUPFAM" id="SSF55821">
    <property type="entry name" value="YrdC/RibB"/>
    <property type="match status" value="1"/>
</dbReference>
<dbReference type="RefSeq" id="WP_054198404.1">
    <property type="nucleotide sequence ID" value="NZ_JNOC01000056.1"/>
</dbReference>
<dbReference type="PATRIC" id="fig|35818.11.peg.1977"/>
<organism evidence="2 3">
    <name type="scientific">Helicobacter pullorum</name>
    <dbReference type="NCBI Taxonomy" id="35818"/>
    <lineage>
        <taxon>Bacteria</taxon>
        <taxon>Pseudomonadati</taxon>
        <taxon>Campylobacterota</taxon>
        <taxon>Epsilonproteobacteria</taxon>
        <taxon>Campylobacterales</taxon>
        <taxon>Helicobacteraceae</taxon>
        <taxon>Helicobacter</taxon>
    </lineage>
</organism>
<comment type="caution">
    <text evidence="2">The sequence shown here is derived from an EMBL/GenBank/DDBJ whole genome shotgun (WGS) entry which is preliminary data.</text>
</comment>
<dbReference type="Proteomes" id="UP000037997">
    <property type="component" value="Unassembled WGS sequence"/>
</dbReference>
<dbReference type="GO" id="GO:0003725">
    <property type="term" value="F:double-stranded RNA binding"/>
    <property type="evidence" value="ECO:0007669"/>
    <property type="project" value="InterPro"/>
</dbReference>
<dbReference type="EMBL" id="JNOC01000056">
    <property type="protein sequence ID" value="KPH55160.1"/>
    <property type="molecule type" value="Genomic_DNA"/>
</dbReference>
<reference evidence="2 3" key="1">
    <citation type="submission" date="2014-06" db="EMBL/GenBank/DDBJ databases">
        <title>Helicobacter pullorum isolates in fresh chicken meat - phenotypic and genotypic features.</title>
        <authorList>
            <person name="Borges V."/>
            <person name="Santos A."/>
            <person name="Correia C.B."/>
            <person name="Saraiva M."/>
            <person name="Menard A."/>
            <person name="Vieira L."/>
            <person name="Sampaio D.A."/>
            <person name="Gomes J.P."/>
            <person name="Oleastro M."/>
        </authorList>
    </citation>
    <scope>NUCLEOTIDE SEQUENCE [LARGE SCALE GENOMIC DNA]</scope>
    <source>
        <strain evidence="2 3">229334/12</strain>
    </source>
</reference>
<evidence type="ECO:0000313" key="3">
    <source>
        <dbReference type="Proteomes" id="UP000037997"/>
    </source>
</evidence>
<dbReference type="InterPro" id="IPR017945">
    <property type="entry name" value="DHBP_synth_RibB-like_a/b_dom"/>
</dbReference>
<gene>
    <name evidence="2" type="ORF">HPU229334_09995</name>
</gene>
<evidence type="ECO:0000259" key="1">
    <source>
        <dbReference type="Pfam" id="PF01300"/>
    </source>
</evidence>
<proteinExistence type="predicted"/>
<dbReference type="STRING" id="35818.HPU229336_04395"/>
<evidence type="ECO:0000313" key="2">
    <source>
        <dbReference type="EMBL" id="KPH55160.1"/>
    </source>
</evidence>
<accession>A0A0N1MNA2</accession>
<dbReference type="AlphaFoldDB" id="A0A0N1MNA2"/>
<dbReference type="Pfam" id="PF01300">
    <property type="entry name" value="Sua5_yciO_yrdC"/>
    <property type="match status" value="1"/>
</dbReference>
<dbReference type="InterPro" id="IPR006070">
    <property type="entry name" value="Sua5-like_dom"/>
</dbReference>
<feature type="domain" description="YrdC-like" evidence="1">
    <location>
        <begin position="12"/>
        <end position="147"/>
    </location>
</feature>
<sequence length="153" mass="17774">MYSNSIFLAQSDTTAGFLCKDFKKLNRIKGRNEKQSVIVTLSSLEKLKKIVRVPRLHRKRIRQSHKSTFIYRGKNALVPQSLGIRVVKDSYHSEFLDFFPYLYSTSANPHKKPFDLAFALKRAEVLVLDKRELSQKPASFVFRVGNSNLRRVR</sequence>
<dbReference type="Gene3D" id="3.90.870.10">
    <property type="entry name" value="DHBP synthase"/>
    <property type="match status" value="1"/>
</dbReference>
<name>A0A0N1MNA2_9HELI</name>
<protein>
    <recommendedName>
        <fullName evidence="1">YrdC-like domain-containing protein</fullName>
    </recommendedName>
</protein>